<dbReference type="GO" id="GO:0000139">
    <property type="term" value="C:Golgi membrane"/>
    <property type="evidence" value="ECO:0007669"/>
    <property type="project" value="UniProtKB-SubCell"/>
</dbReference>
<dbReference type="AlphaFoldDB" id="A0A8B6F0V9"/>
<keyword evidence="10 12" id="KW-0472">Membrane</keyword>
<organism evidence="15 16">
    <name type="scientific">Mytilus galloprovincialis</name>
    <name type="common">Mediterranean mussel</name>
    <dbReference type="NCBI Taxonomy" id="29158"/>
    <lineage>
        <taxon>Eukaryota</taxon>
        <taxon>Metazoa</taxon>
        <taxon>Spiralia</taxon>
        <taxon>Lophotrochozoa</taxon>
        <taxon>Mollusca</taxon>
        <taxon>Bivalvia</taxon>
        <taxon>Autobranchia</taxon>
        <taxon>Pteriomorphia</taxon>
        <taxon>Mytilida</taxon>
        <taxon>Mytiloidea</taxon>
        <taxon>Mytilidae</taxon>
        <taxon>Mytilinae</taxon>
        <taxon>Mytilus</taxon>
    </lineage>
</organism>
<evidence type="ECO:0000256" key="11">
    <source>
        <dbReference type="ARBA" id="ARBA00023180"/>
    </source>
</evidence>
<evidence type="ECO:0000256" key="10">
    <source>
        <dbReference type="ARBA" id="ARBA00023136"/>
    </source>
</evidence>
<comment type="subcellular location">
    <subcellularLocation>
        <location evidence="1">Golgi apparatus membrane</location>
        <topology evidence="1">Single-pass type II membrane protein</topology>
    </subcellularLocation>
    <subcellularLocation>
        <location evidence="12">Golgi apparatus</location>
        <location evidence="12">Golgi stack membrane</location>
        <topology evidence="12">Single-pass type II membrane protein</topology>
    </subcellularLocation>
</comment>
<evidence type="ECO:0000313" key="16">
    <source>
        <dbReference type="Proteomes" id="UP000596742"/>
    </source>
</evidence>
<dbReference type="Pfam" id="PF00852">
    <property type="entry name" value="Glyco_transf_10"/>
    <property type="match status" value="1"/>
</dbReference>
<protein>
    <recommendedName>
        <fullName evidence="12">Fucosyltransferase</fullName>
        <ecNumber evidence="12">2.4.1.-</ecNumber>
    </recommendedName>
</protein>
<evidence type="ECO:0000259" key="14">
    <source>
        <dbReference type="Pfam" id="PF17039"/>
    </source>
</evidence>
<keyword evidence="6 12" id="KW-0812">Transmembrane</keyword>
<evidence type="ECO:0000313" key="15">
    <source>
        <dbReference type="EMBL" id="VDI41702.1"/>
    </source>
</evidence>
<dbReference type="Gene3D" id="3.40.50.11660">
    <property type="entry name" value="Glycosyl transferase family 10, C-terminal domain"/>
    <property type="match status" value="1"/>
</dbReference>
<evidence type="ECO:0000256" key="6">
    <source>
        <dbReference type="ARBA" id="ARBA00022692"/>
    </source>
</evidence>
<evidence type="ECO:0000256" key="5">
    <source>
        <dbReference type="ARBA" id="ARBA00022679"/>
    </source>
</evidence>
<evidence type="ECO:0000256" key="7">
    <source>
        <dbReference type="ARBA" id="ARBA00022968"/>
    </source>
</evidence>
<dbReference type="UniPathway" id="UPA00378"/>
<keyword evidence="8 12" id="KW-1133">Transmembrane helix</keyword>
<keyword evidence="11" id="KW-0325">Glycoprotein</keyword>
<dbReference type="InterPro" id="IPR031481">
    <property type="entry name" value="Glyco_tran_10_N"/>
</dbReference>
<dbReference type="Proteomes" id="UP000596742">
    <property type="component" value="Unassembled WGS sequence"/>
</dbReference>
<comment type="pathway">
    <text evidence="2">Protein modification; protein glycosylation.</text>
</comment>
<evidence type="ECO:0000256" key="9">
    <source>
        <dbReference type="ARBA" id="ARBA00023034"/>
    </source>
</evidence>
<evidence type="ECO:0000259" key="13">
    <source>
        <dbReference type="Pfam" id="PF00852"/>
    </source>
</evidence>
<accession>A0A8B6F0V9</accession>
<dbReference type="PANTHER" id="PTHR48438">
    <property type="entry name" value="ALPHA-(1,3)-FUCOSYLTRANSFERASE C-RELATED"/>
    <property type="match status" value="1"/>
</dbReference>
<dbReference type="InterPro" id="IPR038577">
    <property type="entry name" value="GT10-like_C_sf"/>
</dbReference>
<dbReference type="OrthoDB" id="427096at2759"/>
<dbReference type="Pfam" id="PF17039">
    <property type="entry name" value="Glyco_tran_10_N"/>
    <property type="match status" value="1"/>
</dbReference>
<comment type="caution">
    <text evidence="15">The sequence shown here is derived from an EMBL/GenBank/DDBJ whole genome shotgun (WGS) entry which is preliminary data.</text>
</comment>
<dbReference type="InterPro" id="IPR055270">
    <property type="entry name" value="Glyco_tran_10_C"/>
</dbReference>
<evidence type="ECO:0000256" key="3">
    <source>
        <dbReference type="ARBA" id="ARBA00008919"/>
    </source>
</evidence>
<gene>
    <name evidence="15" type="ORF">MGAL_10B073908</name>
</gene>
<feature type="domain" description="Fucosyltransferase C-terminal" evidence="13">
    <location>
        <begin position="246"/>
        <end position="421"/>
    </location>
</feature>
<keyword evidence="4 12" id="KW-0328">Glycosyltransferase</keyword>
<name>A0A8B6F0V9_MYTGA</name>
<evidence type="ECO:0000256" key="1">
    <source>
        <dbReference type="ARBA" id="ARBA00004323"/>
    </source>
</evidence>
<evidence type="ECO:0000256" key="2">
    <source>
        <dbReference type="ARBA" id="ARBA00004922"/>
    </source>
</evidence>
<evidence type="ECO:0000256" key="4">
    <source>
        <dbReference type="ARBA" id="ARBA00022676"/>
    </source>
</evidence>
<feature type="domain" description="Fucosyltransferase N-terminal" evidence="14">
    <location>
        <begin position="133"/>
        <end position="224"/>
    </location>
</feature>
<dbReference type="PANTHER" id="PTHR48438:SF1">
    <property type="entry name" value="ALPHA-(1,3)-FUCOSYLTRANSFERASE C-RELATED"/>
    <property type="match status" value="1"/>
</dbReference>
<comment type="similarity">
    <text evidence="3 12">Belongs to the glycosyltransferase 10 family.</text>
</comment>
<evidence type="ECO:0000256" key="12">
    <source>
        <dbReference type="RuleBase" id="RU003832"/>
    </source>
</evidence>
<proteinExistence type="inferred from homology"/>
<dbReference type="EMBL" id="UYJE01005938">
    <property type="protein sequence ID" value="VDI41702.1"/>
    <property type="molecule type" value="Genomic_DNA"/>
</dbReference>
<dbReference type="InterPro" id="IPR001503">
    <property type="entry name" value="Glyco_trans_10"/>
</dbReference>
<keyword evidence="16" id="KW-1185">Reference proteome</keyword>
<keyword evidence="7" id="KW-0735">Signal-anchor</keyword>
<dbReference type="EC" id="2.4.1.-" evidence="12"/>
<dbReference type="GO" id="GO:0032580">
    <property type="term" value="C:Golgi cisterna membrane"/>
    <property type="evidence" value="ECO:0007669"/>
    <property type="project" value="UniProtKB-SubCell"/>
</dbReference>
<evidence type="ECO:0000256" key="8">
    <source>
        <dbReference type="ARBA" id="ARBA00022989"/>
    </source>
</evidence>
<dbReference type="GO" id="GO:0008417">
    <property type="term" value="F:fucosyltransferase activity"/>
    <property type="evidence" value="ECO:0007669"/>
    <property type="project" value="InterPro"/>
</dbReference>
<keyword evidence="9 12" id="KW-0333">Golgi apparatus</keyword>
<dbReference type="FunFam" id="3.40.50.11660:FF:000004">
    <property type="entry name" value="Glycoprotein 3-alpha-L-fucosyltransferase A"/>
    <property type="match status" value="1"/>
</dbReference>
<dbReference type="SUPFAM" id="SSF53756">
    <property type="entry name" value="UDP-Glycosyltransferase/glycogen phosphorylase"/>
    <property type="match status" value="1"/>
</dbReference>
<feature type="transmembrane region" description="Helical" evidence="12">
    <location>
        <begin position="12"/>
        <end position="31"/>
    </location>
</feature>
<reference evidence="15" key="1">
    <citation type="submission" date="2018-11" db="EMBL/GenBank/DDBJ databases">
        <authorList>
            <person name="Alioto T."/>
            <person name="Alioto T."/>
        </authorList>
    </citation>
    <scope>NUCLEOTIDE SEQUENCE</scope>
</reference>
<sequence>MTNLTKSKPFQRVITFVFTAILITVGLSMILDSLRIKFQKEVDLNKSEDSSHDGLILHDSSSDNYDKSGMPYNVTYLLPQKRIRTPRFEPVDDRIHLQISHVPKLYQYALDNKIDIPMKLLYFHGSERQWYLKEGQTYFLKEKCPVNRCLVTYKQSEGRNADAVVFLNPFTLPSNPPWPRRSVDQIWAMYSLEAPHNTNSASGYRNYFNWTMTYRRDSTITTPYFKFLYYKQPLPKKTIETNLAIGKTKKVAWMVSNCNLVRSGRMTYARQLAKYINIDIYGACGNKSCRKSDPKKCYAMIKQNYKFYLAFENSKCLGYYTEKFPQNALRNNAIPVVLGVSRAEIKAAAPPGSYIHVEDFDSPKQLADYLHRIDKDDNLFNEYFRWKRYGKMTNTKTWCRLCSMLHEKSLPSVTQTDIDTWRSKSCIGARKWGY</sequence>
<keyword evidence="5 12" id="KW-0808">Transferase</keyword>